<dbReference type="InterPro" id="IPR025239">
    <property type="entry name" value="DUF4187"/>
</dbReference>
<feature type="compositionally biased region" description="Acidic residues" evidence="4">
    <location>
        <begin position="229"/>
        <end position="238"/>
    </location>
</feature>
<evidence type="ECO:0000256" key="4">
    <source>
        <dbReference type="SAM" id="MobiDB-lite"/>
    </source>
</evidence>
<feature type="region of interest" description="Disordered" evidence="4">
    <location>
        <begin position="206"/>
        <end position="238"/>
    </location>
</feature>
<evidence type="ECO:0000256" key="3">
    <source>
        <dbReference type="ARBA" id="ARBA00030688"/>
    </source>
</evidence>
<dbReference type="InParanoid" id="A0A1V9XVP4"/>
<evidence type="ECO:0000259" key="5">
    <source>
        <dbReference type="PROSITE" id="PS50174"/>
    </source>
</evidence>
<protein>
    <recommendedName>
        <fullName evidence="2">G patch domain-containing protein 11</fullName>
    </recommendedName>
    <alternativeName>
        <fullName evidence="3">Coiled-coil domain-containing protein 75</fullName>
    </alternativeName>
</protein>
<dbReference type="GO" id="GO:0003676">
    <property type="term" value="F:nucleic acid binding"/>
    <property type="evidence" value="ECO:0007669"/>
    <property type="project" value="InterPro"/>
</dbReference>
<evidence type="ECO:0000313" key="7">
    <source>
        <dbReference type="Proteomes" id="UP000192247"/>
    </source>
</evidence>
<comment type="similarity">
    <text evidence="1">Belongs to the GPATCH11 family.</text>
</comment>
<dbReference type="EMBL" id="MNPL01003439">
    <property type="protein sequence ID" value="OQR77502.1"/>
    <property type="molecule type" value="Genomic_DNA"/>
</dbReference>
<gene>
    <name evidence="6" type="ORF">BIW11_07050</name>
</gene>
<evidence type="ECO:0000256" key="2">
    <source>
        <dbReference type="ARBA" id="ARBA00021978"/>
    </source>
</evidence>
<accession>A0A1V9XVP4</accession>
<sequence length="282" mass="31636">MGENSSSDDDYMSDKLVAQAEQLCRVGLPLKRTQQREIEMAKRKAELSAAHRTKKRHVIEEEQRNEGLSKPIDPSNKGFALLSKMGFKPGMTLGAVTKTSASGSCYTSFDSSSNSLERLREPVLVKLKTDGRGGLGLATVKEEKAKQRLKAHLGKALQMGDGHVLADEFRKKKRSHFEIRTIRGDLAKSRRVCRLLDLEAGLTEAENKQFWPPTEPNADEDATASKDGDSDEDAPEDEVILRDLTQHLRTRYYYCIWCGCRYCDEDDLAECPGDTREAHNDD</sequence>
<dbReference type="Proteomes" id="UP000192247">
    <property type="component" value="Unassembled WGS sequence"/>
</dbReference>
<dbReference type="AlphaFoldDB" id="A0A1V9XVP4"/>
<dbReference type="PROSITE" id="PS50174">
    <property type="entry name" value="G_PATCH"/>
    <property type="match status" value="1"/>
</dbReference>
<dbReference type="InterPro" id="IPR000467">
    <property type="entry name" value="G_patch_dom"/>
</dbReference>
<dbReference type="InterPro" id="IPR039249">
    <property type="entry name" value="GPATCH11"/>
</dbReference>
<dbReference type="SMART" id="SM01173">
    <property type="entry name" value="DUF4187"/>
    <property type="match status" value="1"/>
</dbReference>
<name>A0A1V9XVP4_9ACAR</name>
<dbReference type="OrthoDB" id="786951at2759"/>
<dbReference type="PANTHER" id="PTHR21032">
    <property type="entry name" value="G PATCH DOMAIN-CONTAINING PROTEIN 11"/>
    <property type="match status" value="1"/>
</dbReference>
<dbReference type="STRING" id="418985.A0A1V9XVP4"/>
<feature type="region of interest" description="Disordered" evidence="4">
    <location>
        <begin position="46"/>
        <end position="73"/>
    </location>
</feature>
<feature type="compositionally biased region" description="Basic and acidic residues" evidence="4">
    <location>
        <begin position="58"/>
        <end position="67"/>
    </location>
</feature>
<dbReference type="Pfam" id="PF01585">
    <property type="entry name" value="G-patch"/>
    <property type="match status" value="1"/>
</dbReference>
<proteinExistence type="inferred from homology"/>
<dbReference type="Pfam" id="PF13821">
    <property type="entry name" value="DUF4187"/>
    <property type="match status" value="1"/>
</dbReference>
<organism evidence="6 7">
    <name type="scientific">Tropilaelaps mercedesae</name>
    <dbReference type="NCBI Taxonomy" id="418985"/>
    <lineage>
        <taxon>Eukaryota</taxon>
        <taxon>Metazoa</taxon>
        <taxon>Ecdysozoa</taxon>
        <taxon>Arthropoda</taxon>
        <taxon>Chelicerata</taxon>
        <taxon>Arachnida</taxon>
        <taxon>Acari</taxon>
        <taxon>Parasitiformes</taxon>
        <taxon>Mesostigmata</taxon>
        <taxon>Gamasina</taxon>
        <taxon>Dermanyssoidea</taxon>
        <taxon>Laelapidae</taxon>
        <taxon>Tropilaelaps</taxon>
    </lineage>
</organism>
<evidence type="ECO:0000256" key="1">
    <source>
        <dbReference type="ARBA" id="ARBA00007140"/>
    </source>
</evidence>
<reference evidence="6 7" key="1">
    <citation type="journal article" date="2017" name="Gigascience">
        <title>Draft genome of the honey bee ectoparasitic mite, Tropilaelaps mercedesae, is shaped by the parasitic life history.</title>
        <authorList>
            <person name="Dong X."/>
            <person name="Armstrong S.D."/>
            <person name="Xia D."/>
            <person name="Makepeace B.L."/>
            <person name="Darby A.C."/>
            <person name="Kadowaki T."/>
        </authorList>
    </citation>
    <scope>NUCLEOTIDE SEQUENCE [LARGE SCALE GENOMIC DNA]</scope>
    <source>
        <strain evidence="6">Wuxi-XJTLU</strain>
    </source>
</reference>
<dbReference type="PANTHER" id="PTHR21032:SF0">
    <property type="entry name" value="G PATCH DOMAIN-CONTAINING PROTEIN 11"/>
    <property type="match status" value="1"/>
</dbReference>
<dbReference type="SMART" id="SM00443">
    <property type="entry name" value="G_patch"/>
    <property type="match status" value="1"/>
</dbReference>
<dbReference type="GO" id="GO:0000776">
    <property type="term" value="C:kinetochore"/>
    <property type="evidence" value="ECO:0007669"/>
    <property type="project" value="TreeGrafter"/>
</dbReference>
<evidence type="ECO:0000313" key="6">
    <source>
        <dbReference type="EMBL" id="OQR77502.1"/>
    </source>
</evidence>
<comment type="caution">
    <text evidence="6">The sequence shown here is derived from an EMBL/GenBank/DDBJ whole genome shotgun (WGS) entry which is preliminary data.</text>
</comment>
<feature type="domain" description="G-patch" evidence="5">
    <location>
        <begin position="74"/>
        <end position="140"/>
    </location>
</feature>
<keyword evidence="7" id="KW-1185">Reference proteome</keyword>
<dbReference type="FunCoup" id="A0A1V9XVP4">
    <property type="interactions" value="238"/>
</dbReference>